<gene>
    <name evidence="1" type="ORF">GCM10009760_25800</name>
</gene>
<organism evidence="1 2">
    <name type="scientific">Kitasatospora kazusensis</name>
    <dbReference type="NCBI Taxonomy" id="407974"/>
    <lineage>
        <taxon>Bacteria</taxon>
        <taxon>Bacillati</taxon>
        <taxon>Actinomycetota</taxon>
        <taxon>Actinomycetes</taxon>
        <taxon>Kitasatosporales</taxon>
        <taxon>Streptomycetaceae</taxon>
        <taxon>Kitasatospora</taxon>
    </lineage>
</organism>
<comment type="caution">
    <text evidence="1">The sequence shown here is derived from an EMBL/GenBank/DDBJ whole genome shotgun (WGS) entry which is preliminary data.</text>
</comment>
<protein>
    <recommendedName>
        <fullName evidence="3">UTRA domain-containing protein</fullName>
    </recommendedName>
</protein>
<reference evidence="2" key="1">
    <citation type="journal article" date="2019" name="Int. J. Syst. Evol. Microbiol.">
        <title>The Global Catalogue of Microorganisms (GCM) 10K type strain sequencing project: providing services to taxonomists for standard genome sequencing and annotation.</title>
        <authorList>
            <consortium name="The Broad Institute Genomics Platform"/>
            <consortium name="The Broad Institute Genome Sequencing Center for Infectious Disease"/>
            <person name="Wu L."/>
            <person name="Ma J."/>
        </authorList>
    </citation>
    <scope>NUCLEOTIDE SEQUENCE [LARGE SCALE GENOMIC DNA]</scope>
    <source>
        <strain evidence="2">JCM 14560</strain>
    </source>
</reference>
<name>A0ABP5L437_9ACTN</name>
<dbReference type="Proteomes" id="UP001422759">
    <property type="component" value="Unassembled WGS sequence"/>
</dbReference>
<evidence type="ECO:0000313" key="1">
    <source>
        <dbReference type="EMBL" id="GAA2141532.1"/>
    </source>
</evidence>
<proteinExistence type="predicted"/>
<dbReference type="EMBL" id="BAAANT010000012">
    <property type="protein sequence ID" value="GAA2141532.1"/>
    <property type="molecule type" value="Genomic_DNA"/>
</dbReference>
<keyword evidence="2" id="KW-1185">Reference proteome</keyword>
<evidence type="ECO:0008006" key="3">
    <source>
        <dbReference type="Google" id="ProtNLM"/>
    </source>
</evidence>
<accession>A0ABP5L437</accession>
<sequence>MSRWLRRQLASEVVVHTIEEQSIRGWLEEEAPDGLILRAARFLDAGENPVPLAGETFIPRGRVAFVQVRP</sequence>
<evidence type="ECO:0000313" key="2">
    <source>
        <dbReference type="Proteomes" id="UP001422759"/>
    </source>
</evidence>
<dbReference type="RefSeq" id="WP_344464189.1">
    <property type="nucleotide sequence ID" value="NZ_BAAANT010000012.1"/>
</dbReference>